<evidence type="ECO:0000313" key="1">
    <source>
        <dbReference type="EMBL" id="MBP2191160.1"/>
    </source>
</evidence>
<proteinExistence type="predicted"/>
<protein>
    <submittedName>
        <fullName evidence="1">Uncharacterized protein</fullName>
    </submittedName>
</protein>
<organism evidence="1 2">
    <name type="scientific">Nocardia goodfellowii</name>
    <dbReference type="NCBI Taxonomy" id="882446"/>
    <lineage>
        <taxon>Bacteria</taxon>
        <taxon>Bacillati</taxon>
        <taxon>Actinomycetota</taxon>
        <taxon>Actinomycetes</taxon>
        <taxon>Mycobacteriales</taxon>
        <taxon>Nocardiaceae</taxon>
        <taxon>Nocardia</taxon>
    </lineage>
</organism>
<gene>
    <name evidence="1" type="ORF">BJ987_004061</name>
</gene>
<evidence type="ECO:0000313" key="2">
    <source>
        <dbReference type="Proteomes" id="UP001519325"/>
    </source>
</evidence>
<accession>A0ABS4QHI7</accession>
<dbReference type="RefSeq" id="WP_209892348.1">
    <property type="nucleotide sequence ID" value="NZ_JAGGMR010000001.1"/>
</dbReference>
<comment type="caution">
    <text evidence="1">The sequence shown here is derived from an EMBL/GenBank/DDBJ whole genome shotgun (WGS) entry which is preliminary data.</text>
</comment>
<reference evidence="1 2" key="1">
    <citation type="submission" date="2021-03" db="EMBL/GenBank/DDBJ databases">
        <title>Sequencing the genomes of 1000 actinobacteria strains.</title>
        <authorList>
            <person name="Klenk H.-P."/>
        </authorList>
    </citation>
    <scope>NUCLEOTIDE SEQUENCE [LARGE SCALE GENOMIC DNA]</scope>
    <source>
        <strain evidence="1 2">DSM 45516</strain>
    </source>
</reference>
<name>A0ABS4QHI7_9NOCA</name>
<dbReference type="EMBL" id="JAGGMR010000001">
    <property type="protein sequence ID" value="MBP2191160.1"/>
    <property type="molecule type" value="Genomic_DNA"/>
</dbReference>
<dbReference type="Proteomes" id="UP001519325">
    <property type="component" value="Unassembled WGS sequence"/>
</dbReference>
<keyword evidence="2" id="KW-1185">Reference proteome</keyword>
<sequence length="59" mass="6550">MVTHLPLWTNRWPPFVSPIDLPAWANTTLTIAAALAGIERALTFRHHRLLDSGTDGIES</sequence>